<accession>A0A016UXZ3</accession>
<sequence length="172" mass="18833">MYVLQRGSVDTQFSGSRSTLMHRLQNRLRRVHPTIGLQSALVTGCSAGFARWRSKKCDHEIGRRMPHLAIGVIRRGIGAIMGESEEPSQEELLRGVCFGVAYECTTWHDVWSTAGSAPADNMAIDRQLVSCAASFASTSSQPLSSTGATWFHCGNPSALTCSDAHHVYFDLF</sequence>
<dbReference type="Proteomes" id="UP000024635">
    <property type="component" value="Unassembled WGS sequence"/>
</dbReference>
<dbReference type="EMBL" id="JARK01001358">
    <property type="protein sequence ID" value="EYC20294.1"/>
    <property type="molecule type" value="Genomic_DNA"/>
</dbReference>
<evidence type="ECO:0000313" key="1">
    <source>
        <dbReference type="EMBL" id="EYC20294.1"/>
    </source>
</evidence>
<evidence type="ECO:0000313" key="2">
    <source>
        <dbReference type="Proteomes" id="UP000024635"/>
    </source>
</evidence>
<keyword evidence="2" id="KW-1185">Reference proteome</keyword>
<reference evidence="2" key="1">
    <citation type="journal article" date="2015" name="Nat. Genet.">
        <title>The genome and transcriptome of the zoonotic hookworm Ancylostoma ceylanicum identify infection-specific gene families.</title>
        <authorList>
            <person name="Schwarz E.M."/>
            <person name="Hu Y."/>
            <person name="Antoshechkin I."/>
            <person name="Miller M.M."/>
            <person name="Sternberg P.W."/>
            <person name="Aroian R.V."/>
        </authorList>
    </citation>
    <scope>NUCLEOTIDE SEQUENCE</scope>
    <source>
        <strain evidence="2">HY135</strain>
    </source>
</reference>
<organism evidence="1 2">
    <name type="scientific">Ancylostoma ceylanicum</name>
    <dbReference type="NCBI Taxonomy" id="53326"/>
    <lineage>
        <taxon>Eukaryota</taxon>
        <taxon>Metazoa</taxon>
        <taxon>Ecdysozoa</taxon>
        <taxon>Nematoda</taxon>
        <taxon>Chromadorea</taxon>
        <taxon>Rhabditida</taxon>
        <taxon>Rhabditina</taxon>
        <taxon>Rhabditomorpha</taxon>
        <taxon>Strongyloidea</taxon>
        <taxon>Ancylostomatidae</taxon>
        <taxon>Ancylostomatinae</taxon>
        <taxon>Ancylostoma</taxon>
    </lineage>
</organism>
<proteinExistence type="predicted"/>
<protein>
    <submittedName>
        <fullName evidence="1">Uncharacterized protein</fullName>
    </submittedName>
</protein>
<dbReference type="AlphaFoldDB" id="A0A016UXZ3"/>
<comment type="caution">
    <text evidence="1">The sequence shown here is derived from an EMBL/GenBank/DDBJ whole genome shotgun (WGS) entry which is preliminary data.</text>
</comment>
<name>A0A016UXZ3_9BILA</name>
<gene>
    <name evidence="1" type="primary">Acey_s0022.g556</name>
    <name evidence="1" type="ORF">Y032_0022g556</name>
</gene>